<gene>
    <name evidence="2" type="ORF">RC74_00875</name>
</gene>
<dbReference type="RefSeq" id="WP_039000196.1">
    <property type="nucleotide sequence ID" value="NZ_CP014327.1"/>
</dbReference>
<keyword evidence="1" id="KW-0732">Signal</keyword>
<name>A0A126UVF6_9RHOB</name>
<dbReference type="Gene3D" id="3.40.190.10">
    <property type="entry name" value="Periplasmic binding protein-like II"/>
    <property type="match status" value="2"/>
</dbReference>
<evidence type="ECO:0000313" key="2">
    <source>
        <dbReference type="EMBL" id="AML50024.1"/>
    </source>
</evidence>
<dbReference type="Pfam" id="PF13531">
    <property type="entry name" value="SBP_bac_11"/>
    <property type="match status" value="1"/>
</dbReference>
<dbReference type="OrthoDB" id="8673316at2"/>
<protein>
    <submittedName>
        <fullName evidence="2">ABC transporter substrate-binding protein</fullName>
    </submittedName>
</protein>
<accession>A0A126UVF6</accession>
<reference evidence="2 3" key="1">
    <citation type="submission" date="2016-02" db="EMBL/GenBank/DDBJ databases">
        <title>Complete genome sequence of Halocynthiibacter arcticus PAMC 20958t from arctic marine sediment.</title>
        <authorList>
            <person name="Lee Y.M."/>
            <person name="Baek K."/>
            <person name="Lee H.K."/>
            <person name="Shin S.C."/>
        </authorList>
    </citation>
    <scope>NUCLEOTIDE SEQUENCE [LARGE SCALE GENOMIC DNA]</scope>
    <source>
        <strain evidence="2">PAMC 20958</strain>
    </source>
</reference>
<dbReference type="KEGG" id="hat:RC74_00875"/>
<dbReference type="EMBL" id="CP014327">
    <property type="protein sequence ID" value="AML50024.1"/>
    <property type="molecule type" value="Genomic_DNA"/>
</dbReference>
<keyword evidence="3" id="KW-1185">Reference proteome</keyword>
<dbReference type="PANTHER" id="PTHR30006:SF25">
    <property type="entry name" value="PHOSPHOGLYCERATE TRANSPORT REGULATORY PROTEIN PGTC"/>
    <property type="match status" value="1"/>
</dbReference>
<dbReference type="SUPFAM" id="SSF53850">
    <property type="entry name" value="Periplasmic binding protein-like II"/>
    <property type="match status" value="1"/>
</dbReference>
<dbReference type="AlphaFoldDB" id="A0A126UVF6"/>
<evidence type="ECO:0000313" key="3">
    <source>
        <dbReference type="Proteomes" id="UP000070371"/>
    </source>
</evidence>
<dbReference type="STRING" id="1579316.RC74_00875"/>
<evidence type="ECO:0000256" key="1">
    <source>
        <dbReference type="ARBA" id="ARBA00022729"/>
    </source>
</evidence>
<dbReference type="Proteomes" id="UP000070371">
    <property type="component" value="Chromosome"/>
</dbReference>
<proteinExistence type="predicted"/>
<dbReference type="PANTHER" id="PTHR30006">
    <property type="entry name" value="THIAMINE-BINDING PERIPLASMIC PROTEIN-RELATED"/>
    <property type="match status" value="1"/>
</dbReference>
<sequence>MRFVNFSSVLVYCMSLQAALGFEVEEHYVHQGAGANTLRIISTADAEVFNPIIEAFQTQYPSMTIDYTIASSTQLMQALFEEGAEFDLAISSAMDLQTKLANDGFVQTYRSEATDILPKWAKWRNQVFAFTQEPAVLVVSEDEFLDRPIPTTREDLITMLRDNQEAFSGRIGTYDVRKSGAGYLFATQDSRNTDSYWRLTEVMGRLNARLYRGSHEMIADVAAGRLALAYNVVGSYAQSQLADTPGIRIIEFDDYLSVMLRTALIPNTAKNPEGAGDMIDFLASLNMRADLTLKTNLPPINAQSLEDNSAARVIRLGPGLLVFLDHMTKETFLRSWENSIEQK</sequence>
<organism evidence="2 3">
    <name type="scientific">Falsihalocynthiibacter arcticus</name>
    <dbReference type="NCBI Taxonomy" id="1579316"/>
    <lineage>
        <taxon>Bacteria</taxon>
        <taxon>Pseudomonadati</taxon>
        <taxon>Pseudomonadota</taxon>
        <taxon>Alphaproteobacteria</taxon>
        <taxon>Rhodobacterales</taxon>
        <taxon>Roseobacteraceae</taxon>
        <taxon>Falsihalocynthiibacter</taxon>
    </lineage>
</organism>
<dbReference type="GO" id="GO:0030288">
    <property type="term" value="C:outer membrane-bounded periplasmic space"/>
    <property type="evidence" value="ECO:0007669"/>
    <property type="project" value="TreeGrafter"/>
</dbReference>